<evidence type="ECO:0000313" key="3">
    <source>
        <dbReference type="Proteomes" id="UP000199220"/>
    </source>
</evidence>
<evidence type="ECO:0000313" key="2">
    <source>
        <dbReference type="EMBL" id="SEE32071.1"/>
    </source>
</evidence>
<keyword evidence="1" id="KW-0472">Membrane</keyword>
<dbReference type="STRING" id="648782.SAMN04488554_2083"/>
<name>A0A1H5HWN3_9MICO</name>
<dbReference type="EMBL" id="FNTX01000001">
    <property type="protein sequence ID" value="SEE32071.1"/>
    <property type="molecule type" value="Genomic_DNA"/>
</dbReference>
<feature type="transmembrane region" description="Helical" evidence="1">
    <location>
        <begin position="88"/>
        <end position="110"/>
    </location>
</feature>
<sequence length="279" mass="29036">MPTRDHSAVLISLGALILFVGGGIAGGVAALTADARHHLLVSGSGGTAPILAIALVGAVLLTALWVFSAHLLAHAMTPNLDRPPLQSLFDGALCLGLALGLGLFSLRAMLQDTPIVVGRTVSEPWTGVQWVAYLAPAALQVALVATGLVLVLRGRHGIGQCRAHLREVGRRYRLGSGPAGVRLTGQIVAAHAAGQDHASTRLVAQVHAPDGPLMVESTAPGSDRGWLPRSHAQVYLAVSAQHDPAHTLIEVRDFPRRKFFLATAVLPPGQGPHSGRLDG</sequence>
<reference evidence="3" key="1">
    <citation type="submission" date="2016-10" db="EMBL/GenBank/DDBJ databases">
        <authorList>
            <person name="Varghese N."/>
            <person name="Submissions S."/>
        </authorList>
    </citation>
    <scope>NUCLEOTIDE SEQUENCE [LARGE SCALE GENOMIC DNA]</scope>
    <source>
        <strain evidence="3">DSM 21368</strain>
    </source>
</reference>
<evidence type="ECO:0000256" key="1">
    <source>
        <dbReference type="SAM" id="Phobius"/>
    </source>
</evidence>
<gene>
    <name evidence="2" type="ORF">SAMN04488554_2083</name>
</gene>
<keyword evidence="1" id="KW-0812">Transmembrane</keyword>
<organism evidence="2 3">
    <name type="scientific">Ruania alba</name>
    <dbReference type="NCBI Taxonomy" id="648782"/>
    <lineage>
        <taxon>Bacteria</taxon>
        <taxon>Bacillati</taxon>
        <taxon>Actinomycetota</taxon>
        <taxon>Actinomycetes</taxon>
        <taxon>Micrococcales</taxon>
        <taxon>Ruaniaceae</taxon>
        <taxon>Ruania</taxon>
    </lineage>
</organism>
<dbReference type="Proteomes" id="UP000199220">
    <property type="component" value="Unassembled WGS sequence"/>
</dbReference>
<proteinExistence type="predicted"/>
<feature type="transmembrane region" description="Helical" evidence="1">
    <location>
        <begin position="46"/>
        <end position="67"/>
    </location>
</feature>
<dbReference type="AlphaFoldDB" id="A0A1H5HWN3"/>
<feature type="transmembrane region" description="Helical" evidence="1">
    <location>
        <begin position="130"/>
        <end position="152"/>
    </location>
</feature>
<accession>A0A1H5HWN3</accession>
<dbReference type="RefSeq" id="WP_089772840.1">
    <property type="nucleotide sequence ID" value="NZ_FNTX01000001.1"/>
</dbReference>
<protein>
    <submittedName>
        <fullName evidence="2">Uncharacterized protein</fullName>
    </submittedName>
</protein>
<keyword evidence="3" id="KW-1185">Reference proteome</keyword>
<dbReference type="OrthoDB" id="9805698at2"/>
<keyword evidence="1" id="KW-1133">Transmembrane helix</keyword>